<dbReference type="AlphaFoldDB" id="A0A9P6DGK5"/>
<comment type="caution">
    <text evidence="2">The sequence shown here is derived from an EMBL/GenBank/DDBJ whole genome shotgun (WGS) entry which is preliminary data.</text>
</comment>
<feature type="compositionally biased region" description="Acidic residues" evidence="1">
    <location>
        <begin position="62"/>
        <end position="79"/>
    </location>
</feature>
<feature type="region of interest" description="Disordered" evidence="1">
    <location>
        <begin position="1"/>
        <end position="25"/>
    </location>
</feature>
<organism evidence="2 3">
    <name type="scientific">Hydnum rufescens UP504</name>
    <dbReference type="NCBI Taxonomy" id="1448309"/>
    <lineage>
        <taxon>Eukaryota</taxon>
        <taxon>Fungi</taxon>
        <taxon>Dikarya</taxon>
        <taxon>Basidiomycota</taxon>
        <taxon>Agaricomycotina</taxon>
        <taxon>Agaricomycetes</taxon>
        <taxon>Cantharellales</taxon>
        <taxon>Hydnaceae</taxon>
        <taxon>Hydnum</taxon>
    </lineage>
</organism>
<gene>
    <name evidence="2" type="ORF">BS47DRAFT_816854</name>
</gene>
<evidence type="ECO:0000256" key="1">
    <source>
        <dbReference type="SAM" id="MobiDB-lite"/>
    </source>
</evidence>
<name>A0A9P6DGK5_9AGAM</name>
<evidence type="ECO:0000313" key="2">
    <source>
        <dbReference type="EMBL" id="KAF9503422.1"/>
    </source>
</evidence>
<keyword evidence="3" id="KW-1185">Reference proteome</keyword>
<dbReference type="EMBL" id="MU129360">
    <property type="protein sequence ID" value="KAF9503422.1"/>
    <property type="molecule type" value="Genomic_DNA"/>
</dbReference>
<feature type="region of interest" description="Disordered" evidence="1">
    <location>
        <begin position="60"/>
        <end position="89"/>
    </location>
</feature>
<dbReference type="Proteomes" id="UP000886523">
    <property type="component" value="Unassembled WGS sequence"/>
</dbReference>
<accession>A0A9P6DGK5</accession>
<evidence type="ECO:0000313" key="3">
    <source>
        <dbReference type="Proteomes" id="UP000886523"/>
    </source>
</evidence>
<proteinExistence type="predicted"/>
<reference evidence="2" key="1">
    <citation type="journal article" date="2020" name="Nat. Commun.">
        <title>Large-scale genome sequencing of mycorrhizal fungi provides insights into the early evolution of symbiotic traits.</title>
        <authorList>
            <person name="Miyauchi S."/>
            <person name="Kiss E."/>
            <person name="Kuo A."/>
            <person name="Drula E."/>
            <person name="Kohler A."/>
            <person name="Sanchez-Garcia M."/>
            <person name="Morin E."/>
            <person name="Andreopoulos B."/>
            <person name="Barry K.W."/>
            <person name="Bonito G."/>
            <person name="Buee M."/>
            <person name="Carver A."/>
            <person name="Chen C."/>
            <person name="Cichocki N."/>
            <person name="Clum A."/>
            <person name="Culley D."/>
            <person name="Crous P.W."/>
            <person name="Fauchery L."/>
            <person name="Girlanda M."/>
            <person name="Hayes R.D."/>
            <person name="Keri Z."/>
            <person name="LaButti K."/>
            <person name="Lipzen A."/>
            <person name="Lombard V."/>
            <person name="Magnuson J."/>
            <person name="Maillard F."/>
            <person name="Murat C."/>
            <person name="Nolan M."/>
            <person name="Ohm R.A."/>
            <person name="Pangilinan J."/>
            <person name="Pereira M.F."/>
            <person name="Perotto S."/>
            <person name="Peter M."/>
            <person name="Pfister S."/>
            <person name="Riley R."/>
            <person name="Sitrit Y."/>
            <person name="Stielow J.B."/>
            <person name="Szollosi G."/>
            <person name="Zifcakova L."/>
            <person name="Stursova M."/>
            <person name="Spatafora J.W."/>
            <person name="Tedersoo L."/>
            <person name="Vaario L.M."/>
            <person name="Yamada A."/>
            <person name="Yan M."/>
            <person name="Wang P."/>
            <person name="Xu J."/>
            <person name="Bruns T."/>
            <person name="Baldrian P."/>
            <person name="Vilgalys R."/>
            <person name="Dunand C."/>
            <person name="Henrissat B."/>
            <person name="Grigoriev I.V."/>
            <person name="Hibbett D."/>
            <person name="Nagy L.G."/>
            <person name="Martin F.M."/>
        </authorList>
    </citation>
    <scope>NUCLEOTIDE SEQUENCE</scope>
    <source>
        <strain evidence="2">UP504</strain>
    </source>
</reference>
<sequence length="121" mass="13325">MASSPLSVVGFPKDNDTPEPGTSGDVLEDYAEFAVPYSKPGGDITCVRFRRNYLLLRANEQGGEDLEEDEDEDEEAVADDEARPSMSVVPPEYLKRKRAFVGYSASRPKAEIPQSPSREAL</sequence>
<protein>
    <submittedName>
        <fullName evidence="2">Uncharacterized protein</fullName>
    </submittedName>
</protein>